<dbReference type="GO" id="GO:0005886">
    <property type="term" value="C:plasma membrane"/>
    <property type="evidence" value="ECO:0007669"/>
    <property type="project" value="UniProtKB-SubCell"/>
</dbReference>
<dbReference type="PROSITE" id="PS50850">
    <property type="entry name" value="MFS"/>
    <property type="match status" value="1"/>
</dbReference>
<organism evidence="9">
    <name type="scientific">Staphylococcus simulans</name>
    <dbReference type="NCBI Taxonomy" id="1286"/>
    <lineage>
        <taxon>Bacteria</taxon>
        <taxon>Bacillati</taxon>
        <taxon>Bacillota</taxon>
        <taxon>Bacilli</taxon>
        <taxon>Bacillales</taxon>
        <taxon>Staphylococcaceae</taxon>
        <taxon>Staphylococcus</taxon>
    </lineage>
</organism>
<feature type="transmembrane region" description="Helical" evidence="7">
    <location>
        <begin position="104"/>
        <end position="122"/>
    </location>
</feature>
<dbReference type="Gene3D" id="1.20.1720.10">
    <property type="entry name" value="Multidrug resistance protein D"/>
    <property type="match status" value="1"/>
</dbReference>
<dbReference type="InterPro" id="IPR011701">
    <property type="entry name" value="MFS"/>
</dbReference>
<feature type="transmembrane region" description="Helical" evidence="7">
    <location>
        <begin position="75"/>
        <end position="98"/>
    </location>
</feature>
<dbReference type="AlphaFoldDB" id="A0A6N3E753"/>
<name>A0A6N3E753_STASI</name>
<gene>
    <name evidence="9" type="primary">ydhC</name>
    <name evidence="9" type="ORF">SSLFYP27_02007</name>
</gene>
<keyword evidence="3" id="KW-1003">Cell membrane</keyword>
<protein>
    <submittedName>
        <fullName evidence="9">Inner membrane transport protein YdhC</fullName>
    </submittedName>
</protein>
<feature type="transmembrane region" description="Helical" evidence="7">
    <location>
        <begin position="242"/>
        <end position="262"/>
    </location>
</feature>
<feature type="transmembrane region" description="Helical" evidence="7">
    <location>
        <begin position="134"/>
        <end position="155"/>
    </location>
</feature>
<accession>A0A6N3E753</accession>
<feature type="transmembrane region" description="Helical" evidence="7">
    <location>
        <begin position="274"/>
        <end position="292"/>
    </location>
</feature>
<reference evidence="9" key="1">
    <citation type="submission" date="2019-11" db="EMBL/GenBank/DDBJ databases">
        <authorList>
            <person name="Feng L."/>
        </authorList>
    </citation>
    <scope>NUCLEOTIDE SEQUENCE</scope>
    <source>
        <strain evidence="9">SsimulansLFYP27</strain>
    </source>
</reference>
<feature type="transmembrane region" description="Helical" evidence="7">
    <location>
        <begin position="207"/>
        <end position="230"/>
    </location>
</feature>
<evidence type="ECO:0000256" key="1">
    <source>
        <dbReference type="ARBA" id="ARBA00004651"/>
    </source>
</evidence>
<feature type="transmembrane region" description="Helical" evidence="7">
    <location>
        <begin position="333"/>
        <end position="354"/>
    </location>
</feature>
<keyword evidence="2" id="KW-0813">Transport</keyword>
<evidence type="ECO:0000256" key="6">
    <source>
        <dbReference type="ARBA" id="ARBA00023136"/>
    </source>
</evidence>
<feature type="transmembrane region" description="Helical" evidence="7">
    <location>
        <begin position="298"/>
        <end position="321"/>
    </location>
</feature>
<dbReference type="EMBL" id="CACRUO010000049">
    <property type="protein sequence ID" value="VYU36900.1"/>
    <property type="molecule type" value="Genomic_DNA"/>
</dbReference>
<dbReference type="InterPro" id="IPR020846">
    <property type="entry name" value="MFS_dom"/>
</dbReference>
<dbReference type="RefSeq" id="WP_156666904.1">
    <property type="nucleotide sequence ID" value="NZ_CACRUO010000049.1"/>
</dbReference>
<feature type="transmembrane region" description="Helical" evidence="7">
    <location>
        <begin position="161"/>
        <end position="181"/>
    </location>
</feature>
<evidence type="ECO:0000256" key="4">
    <source>
        <dbReference type="ARBA" id="ARBA00022692"/>
    </source>
</evidence>
<comment type="subcellular location">
    <subcellularLocation>
        <location evidence="1">Cell membrane</location>
        <topology evidence="1">Multi-pass membrane protein</topology>
    </subcellularLocation>
</comment>
<evidence type="ECO:0000256" key="3">
    <source>
        <dbReference type="ARBA" id="ARBA00022475"/>
    </source>
</evidence>
<evidence type="ECO:0000256" key="2">
    <source>
        <dbReference type="ARBA" id="ARBA00022448"/>
    </source>
</evidence>
<dbReference type="Pfam" id="PF07690">
    <property type="entry name" value="MFS_1"/>
    <property type="match status" value="1"/>
</dbReference>
<feature type="transmembrane region" description="Helical" evidence="7">
    <location>
        <begin position="360"/>
        <end position="378"/>
    </location>
</feature>
<dbReference type="PANTHER" id="PTHR43124:SF3">
    <property type="entry name" value="CHLORAMPHENICOL EFFLUX PUMP RV0191"/>
    <property type="match status" value="1"/>
</dbReference>
<feature type="domain" description="Major facilitator superfamily (MFS) profile" evidence="8">
    <location>
        <begin position="9"/>
        <end position="383"/>
    </location>
</feature>
<evidence type="ECO:0000256" key="7">
    <source>
        <dbReference type="SAM" id="Phobius"/>
    </source>
</evidence>
<dbReference type="InterPro" id="IPR050189">
    <property type="entry name" value="MFS_Efflux_Transporters"/>
</dbReference>
<dbReference type="SUPFAM" id="SSF103473">
    <property type="entry name" value="MFS general substrate transporter"/>
    <property type="match status" value="1"/>
</dbReference>
<sequence length="390" mass="43441">MIEVKSNIRLYVLGFLAFFASLIQNIYTPIIPRLHEDFHVSLFWINVTVGGFIFIVAIMQIVLGKSIDSRDSKKVLLTGLGIVIISSLMCAITNNFVLFATARLFQAIGCGIIPLVTLTLLAKLSEGDSRASAMANYQIFLSCAPAIAPILGSSIGAKWDYIGIFSFLFIISILLFLIITFTKIPNVEKGVGKLTEKVNEKYLSDKVFITLVVLGFLAFFTYFSILVYLPTLLNHVYNISEGISGILFLPITVSVILGSMFYKKIAKKYNSLMILRCTIIIFSIFTLLFGIFNSVNLITLSFIIFVLGFFVGVVPALLSTLISQRFENIKGKVLGIFNFVRYIGMTIGAILIGLVSQLFIPYYFGIVSIILIIILIYIKAKTFENMFNKE</sequence>
<feature type="transmembrane region" description="Helical" evidence="7">
    <location>
        <begin position="43"/>
        <end position="63"/>
    </location>
</feature>
<dbReference type="InterPro" id="IPR036259">
    <property type="entry name" value="MFS_trans_sf"/>
</dbReference>
<evidence type="ECO:0000259" key="8">
    <source>
        <dbReference type="PROSITE" id="PS50850"/>
    </source>
</evidence>
<evidence type="ECO:0000256" key="5">
    <source>
        <dbReference type="ARBA" id="ARBA00022989"/>
    </source>
</evidence>
<dbReference type="GO" id="GO:0022857">
    <property type="term" value="F:transmembrane transporter activity"/>
    <property type="evidence" value="ECO:0007669"/>
    <property type="project" value="InterPro"/>
</dbReference>
<keyword evidence="5 7" id="KW-1133">Transmembrane helix</keyword>
<proteinExistence type="predicted"/>
<dbReference type="PANTHER" id="PTHR43124">
    <property type="entry name" value="PURINE EFFLUX PUMP PBUE"/>
    <property type="match status" value="1"/>
</dbReference>
<keyword evidence="4 7" id="KW-0812">Transmembrane</keyword>
<keyword evidence="6 7" id="KW-0472">Membrane</keyword>
<feature type="transmembrane region" description="Helical" evidence="7">
    <location>
        <begin position="12"/>
        <end position="31"/>
    </location>
</feature>
<evidence type="ECO:0000313" key="9">
    <source>
        <dbReference type="EMBL" id="VYU36900.1"/>
    </source>
</evidence>